<sequence length="388" mass="39972">MVARGAVRDGGDAVRQDAVQVLLLQHPAELLRAPVGHQELQPGLVAQPPVAVVAEQRDDAGPDLGRLLGADEDPDPLGEPGGGGEPAADPQVVARAVLRVADPDEGDVVDLVHHVEAGVPGDRRLELPRQVRESRGPDVGLAELLDQRRGVEDLVGGDARDRAAEEAAGGVTAGGDGVQPDRLQPTPDLRDVLDPDPVVLDVLPVGDVEGVAGEVLRDAGQHADLVGAEDLAVDPDPVHEVPVRQLRIGQLAGPGGVEVLVALGVEPPPAQPAEEVIGRDGVEALMGVRPEDPGADVQAVVLVLDHLVGIEGRTAVDGPLTVGPVLLGSSDTLRDGRVSRCGRGGRAVVGHRVSSASGQVVTGVPYGAAAPRGCSEARLRYHLRLTIP</sequence>
<dbReference type="AlphaFoldDB" id="A0A645BTJ0"/>
<gene>
    <name evidence="2" type="ORF">SDC9_115579</name>
</gene>
<evidence type="ECO:0000313" key="2">
    <source>
        <dbReference type="EMBL" id="MPM68645.1"/>
    </source>
</evidence>
<feature type="region of interest" description="Disordered" evidence="1">
    <location>
        <begin position="60"/>
        <end position="88"/>
    </location>
</feature>
<comment type="caution">
    <text evidence="2">The sequence shown here is derived from an EMBL/GenBank/DDBJ whole genome shotgun (WGS) entry which is preliminary data.</text>
</comment>
<name>A0A645BTJ0_9ZZZZ</name>
<accession>A0A645BTJ0</accession>
<dbReference type="EMBL" id="VSSQ01022373">
    <property type="protein sequence ID" value="MPM68645.1"/>
    <property type="molecule type" value="Genomic_DNA"/>
</dbReference>
<reference evidence="2" key="1">
    <citation type="submission" date="2019-08" db="EMBL/GenBank/DDBJ databases">
        <authorList>
            <person name="Kucharzyk K."/>
            <person name="Murdoch R.W."/>
            <person name="Higgins S."/>
            <person name="Loffler F."/>
        </authorList>
    </citation>
    <scope>NUCLEOTIDE SEQUENCE</scope>
</reference>
<proteinExistence type="predicted"/>
<protein>
    <submittedName>
        <fullName evidence="2">Uncharacterized protein</fullName>
    </submittedName>
</protein>
<organism evidence="2">
    <name type="scientific">bioreactor metagenome</name>
    <dbReference type="NCBI Taxonomy" id="1076179"/>
    <lineage>
        <taxon>unclassified sequences</taxon>
        <taxon>metagenomes</taxon>
        <taxon>ecological metagenomes</taxon>
    </lineage>
</organism>
<evidence type="ECO:0000256" key="1">
    <source>
        <dbReference type="SAM" id="MobiDB-lite"/>
    </source>
</evidence>